<protein>
    <submittedName>
        <fullName evidence="2">Uncharacterized protein</fullName>
    </submittedName>
</protein>
<proteinExistence type="predicted"/>
<evidence type="ECO:0000313" key="2">
    <source>
        <dbReference type="EMBL" id="CAH1978053.1"/>
    </source>
</evidence>
<organism evidence="2 3">
    <name type="scientific">Acanthoscelides obtectus</name>
    <name type="common">Bean weevil</name>
    <name type="synonym">Bruchus obtectus</name>
    <dbReference type="NCBI Taxonomy" id="200917"/>
    <lineage>
        <taxon>Eukaryota</taxon>
        <taxon>Metazoa</taxon>
        <taxon>Ecdysozoa</taxon>
        <taxon>Arthropoda</taxon>
        <taxon>Hexapoda</taxon>
        <taxon>Insecta</taxon>
        <taxon>Pterygota</taxon>
        <taxon>Neoptera</taxon>
        <taxon>Endopterygota</taxon>
        <taxon>Coleoptera</taxon>
        <taxon>Polyphaga</taxon>
        <taxon>Cucujiformia</taxon>
        <taxon>Chrysomeloidea</taxon>
        <taxon>Chrysomelidae</taxon>
        <taxon>Bruchinae</taxon>
        <taxon>Bruchini</taxon>
        <taxon>Acanthoscelides</taxon>
    </lineage>
</organism>
<sequence>MTLLFSEAPASPGENWSFESDSLESPQASALLLKKYRDPAASWLALLLRCRTDRTAHRECGIWPRHPDAAQQLSISSERIDARSFQFAFQLFQFTAEVDSRRRNM</sequence>
<comment type="caution">
    <text evidence="2">The sequence shown here is derived from an EMBL/GenBank/DDBJ whole genome shotgun (WGS) entry which is preliminary data.</text>
</comment>
<evidence type="ECO:0000313" key="3">
    <source>
        <dbReference type="Proteomes" id="UP001152888"/>
    </source>
</evidence>
<gene>
    <name evidence="2" type="ORF">ACAOBT_LOCUS13046</name>
</gene>
<dbReference type="AlphaFoldDB" id="A0A9P0PBC1"/>
<feature type="region of interest" description="Disordered" evidence="1">
    <location>
        <begin position="1"/>
        <end position="21"/>
    </location>
</feature>
<dbReference type="Proteomes" id="UP001152888">
    <property type="component" value="Unassembled WGS sequence"/>
</dbReference>
<evidence type="ECO:0000256" key="1">
    <source>
        <dbReference type="SAM" id="MobiDB-lite"/>
    </source>
</evidence>
<name>A0A9P0PBC1_ACAOB</name>
<keyword evidence="3" id="KW-1185">Reference proteome</keyword>
<dbReference type="EMBL" id="CAKOFQ010006869">
    <property type="protein sequence ID" value="CAH1978053.1"/>
    <property type="molecule type" value="Genomic_DNA"/>
</dbReference>
<reference evidence="2" key="1">
    <citation type="submission" date="2022-03" db="EMBL/GenBank/DDBJ databases">
        <authorList>
            <person name="Sayadi A."/>
        </authorList>
    </citation>
    <scope>NUCLEOTIDE SEQUENCE</scope>
</reference>
<accession>A0A9P0PBC1</accession>